<name>A0A9W6GCQ4_9ACTN</name>
<evidence type="ECO:0000313" key="4">
    <source>
        <dbReference type="EMBL" id="GLI44470.1"/>
    </source>
</evidence>
<comment type="caution">
    <text evidence="4">The sequence shown here is derived from an EMBL/GenBank/DDBJ whole genome shotgun (WGS) entry which is preliminary data.</text>
</comment>
<keyword evidence="2" id="KW-0012">Acyltransferase</keyword>
<dbReference type="RefSeq" id="WP_270118019.1">
    <property type="nucleotide sequence ID" value="NZ_BAAAOL010000007.1"/>
</dbReference>
<evidence type="ECO:0000256" key="2">
    <source>
        <dbReference type="ARBA" id="ARBA00023315"/>
    </source>
</evidence>
<dbReference type="AlphaFoldDB" id="A0A9W6GCQ4"/>
<gene>
    <name evidence="4" type="ORF">GALLR39Z86_43200</name>
</gene>
<dbReference type="Proteomes" id="UP001144313">
    <property type="component" value="Unassembled WGS sequence"/>
</dbReference>
<dbReference type="GO" id="GO:0016747">
    <property type="term" value="F:acyltransferase activity, transferring groups other than amino-acyl groups"/>
    <property type="evidence" value="ECO:0007669"/>
    <property type="project" value="InterPro"/>
</dbReference>
<feature type="domain" description="N-acetyltransferase" evidence="3">
    <location>
        <begin position="7"/>
        <end position="159"/>
    </location>
</feature>
<dbReference type="PROSITE" id="PS51186">
    <property type="entry name" value="GNAT"/>
    <property type="match status" value="1"/>
</dbReference>
<dbReference type="InterPro" id="IPR000182">
    <property type="entry name" value="GNAT_dom"/>
</dbReference>
<dbReference type="Gene3D" id="3.40.630.30">
    <property type="match status" value="1"/>
</dbReference>
<protein>
    <recommendedName>
        <fullName evidence="3">N-acetyltransferase domain-containing protein</fullName>
    </recommendedName>
</protein>
<evidence type="ECO:0000259" key="3">
    <source>
        <dbReference type="PROSITE" id="PS51186"/>
    </source>
</evidence>
<keyword evidence="1" id="KW-0808">Transferase</keyword>
<evidence type="ECO:0000313" key="5">
    <source>
        <dbReference type="Proteomes" id="UP001144313"/>
    </source>
</evidence>
<reference evidence="4" key="1">
    <citation type="submission" date="2022-12" db="EMBL/GenBank/DDBJ databases">
        <title>Reference genome sequencing for broad-spectrum identification of bacterial and archaeal isolates by mass spectrometry.</title>
        <authorList>
            <person name="Sekiguchi Y."/>
            <person name="Tourlousse D.M."/>
        </authorList>
    </citation>
    <scope>NUCLEOTIDE SEQUENCE</scope>
    <source>
        <strain evidence="4">LLR39Z86</strain>
    </source>
</reference>
<dbReference type="PANTHER" id="PTHR43877:SF2">
    <property type="entry name" value="AMINOALKYLPHOSPHONATE N-ACETYLTRANSFERASE-RELATED"/>
    <property type="match status" value="1"/>
</dbReference>
<proteinExistence type="predicted"/>
<keyword evidence="5" id="KW-1185">Reference proteome</keyword>
<dbReference type="PANTHER" id="PTHR43877">
    <property type="entry name" value="AMINOALKYLPHOSPHONATE N-ACETYLTRANSFERASE-RELATED-RELATED"/>
    <property type="match status" value="1"/>
</dbReference>
<dbReference type="InterPro" id="IPR050832">
    <property type="entry name" value="Bact_Acetyltransf"/>
</dbReference>
<dbReference type="CDD" id="cd04301">
    <property type="entry name" value="NAT_SF"/>
    <property type="match status" value="1"/>
</dbReference>
<accession>A0A9W6GCQ4</accession>
<organism evidence="4 5">
    <name type="scientific">Glycomyces algeriensis</name>
    <dbReference type="NCBI Taxonomy" id="256037"/>
    <lineage>
        <taxon>Bacteria</taxon>
        <taxon>Bacillati</taxon>
        <taxon>Actinomycetota</taxon>
        <taxon>Actinomycetes</taxon>
        <taxon>Glycomycetales</taxon>
        <taxon>Glycomycetaceae</taxon>
        <taxon>Glycomyces</taxon>
    </lineage>
</organism>
<dbReference type="EMBL" id="BSDT01000001">
    <property type="protein sequence ID" value="GLI44470.1"/>
    <property type="molecule type" value="Genomic_DNA"/>
</dbReference>
<dbReference type="InterPro" id="IPR016181">
    <property type="entry name" value="Acyl_CoA_acyltransferase"/>
</dbReference>
<sequence>MDIPEVIEISLARPDEYPAVAEFRWEEEVKGDAVPSVTQEAFTKDFAEWALRNADTHRCILVRRNGIIIGMAWLAVVARVPSPGNMSRAGGDLQAVFMSEQARGGGYGRRLMTAVVDEARRLHLKKITVQATTTSKEFYLRTGFVDAPKILQYKVKANL</sequence>
<dbReference type="SUPFAM" id="SSF55729">
    <property type="entry name" value="Acyl-CoA N-acyltransferases (Nat)"/>
    <property type="match status" value="1"/>
</dbReference>
<dbReference type="Pfam" id="PF00583">
    <property type="entry name" value="Acetyltransf_1"/>
    <property type="match status" value="1"/>
</dbReference>
<evidence type="ECO:0000256" key="1">
    <source>
        <dbReference type="ARBA" id="ARBA00022679"/>
    </source>
</evidence>